<keyword evidence="2" id="KW-1185">Reference proteome</keyword>
<protein>
    <submittedName>
        <fullName evidence="1">Putative alpha-amylase</fullName>
        <ecNumber evidence="1">3.2.1.1</ecNumber>
    </submittedName>
</protein>
<name>A0A2P6RHG9_ROSCH</name>
<dbReference type="Gramene" id="PRQ45875">
    <property type="protein sequence ID" value="PRQ45875"/>
    <property type="gene ID" value="RchiOBHm_Chr3g0496421"/>
</dbReference>
<gene>
    <name evidence="1" type="ORF">RchiOBHm_Chr3g0496421</name>
</gene>
<dbReference type="STRING" id="74649.A0A2P6RHG9"/>
<evidence type="ECO:0000313" key="1">
    <source>
        <dbReference type="EMBL" id="PRQ45875.1"/>
    </source>
</evidence>
<organism evidence="1 2">
    <name type="scientific">Rosa chinensis</name>
    <name type="common">China rose</name>
    <dbReference type="NCBI Taxonomy" id="74649"/>
    <lineage>
        <taxon>Eukaryota</taxon>
        <taxon>Viridiplantae</taxon>
        <taxon>Streptophyta</taxon>
        <taxon>Embryophyta</taxon>
        <taxon>Tracheophyta</taxon>
        <taxon>Spermatophyta</taxon>
        <taxon>Magnoliopsida</taxon>
        <taxon>eudicotyledons</taxon>
        <taxon>Gunneridae</taxon>
        <taxon>Pentapetalae</taxon>
        <taxon>rosids</taxon>
        <taxon>fabids</taxon>
        <taxon>Rosales</taxon>
        <taxon>Rosaceae</taxon>
        <taxon>Rosoideae</taxon>
        <taxon>Rosoideae incertae sedis</taxon>
        <taxon>Rosa</taxon>
    </lineage>
</organism>
<dbReference type="AlphaFoldDB" id="A0A2P6RHG9"/>
<accession>A0A2P6RHG9</accession>
<reference evidence="1 2" key="1">
    <citation type="journal article" date="2018" name="Nat. Genet.">
        <title>The Rosa genome provides new insights in the design of modern roses.</title>
        <authorList>
            <person name="Bendahmane M."/>
        </authorList>
    </citation>
    <scope>NUCLEOTIDE SEQUENCE [LARGE SCALE GENOMIC DNA]</scope>
    <source>
        <strain evidence="2">cv. Old Blush</strain>
    </source>
</reference>
<dbReference type="EC" id="3.2.1.1" evidence="1"/>
<dbReference type="GO" id="GO:0004556">
    <property type="term" value="F:alpha-amylase activity"/>
    <property type="evidence" value="ECO:0007669"/>
    <property type="project" value="UniProtKB-EC"/>
</dbReference>
<sequence>MTLLGLSLSLSHTHTHTTAFDFTTKGVLQEAVKGQLWSLRDPQGKPPGVMH</sequence>
<keyword evidence="1" id="KW-0326">Glycosidase</keyword>
<dbReference type="Gene3D" id="3.20.20.80">
    <property type="entry name" value="Glycosidases"/>
    <property type="match status" value="1"/>
</dbReference>
<keyword evidence="1" id="KW-0378">Hydrolase</keyword>
<dbReference type="EMBL" id="PDCK01000041">
    <property type="protein sequence ID" value="PRQ45875.1"/>
    <property type="molecule type" value="Genomic_DNA"/>
</dbReference>
<evidence type="ECO:0000313" key="2">
    <source>
        <dbReference type="Proteomes" id="UP000238479"/>
    </source>
</evidence>
<dbReference type="Proteomes" id="UP000238479">
    <property type="component" value="Chromosome 3"/>
</dbReference>
<proteinExistence type="predicted"/>
<comment type="caution">
    <text evidence="1">The sequence shown here is derived from an EMBL/GenBank/DDBJ whole genome shotgun (WGS) entry which is preliminary data.</text>
</comment>